<evidence type="ECO:0000256" key="6">
    <source>
        <dbReference type="ARBA" id="ARBA00023002"/>
    </source>
</evidence>
<dbReference type="EC" id="1.8.4.12" evidence="2 9"/>
<dbReference type="PANTHER" id="PTHR10173:SF52">
    <property type="entry name" value="METHIONINE-R-SULFOXIDE REDUCTASE B1"/>
    <property type="match status" value="1"/>
</dbReference>
<dbReference type="InterPro" id="IPR011057">
    <property type="entry name" value="Mss4-like_sf"/>
</dbReference>
<dbReference type="InterPro" id="IPR002579">
    <property type="entry name" value="Met_Sox_Rdtase_MsrB_dom"/>
</dbReference>
<dbReference type="NCBIfam" id="TIGR00357">
    <property type="entry name" value="peptide-methionine (R)-S-oxide reductase MsrB"/>
    <property type="match status" value="1"/>
</dbReference>
<evidence type="ECO:0000256" key="2">
    <source>
        <dbReference type="ARBA" id="ARBA00012499"/>
    </source>
</evidence>
<gene>
    <name evidence="9" type="primary">msrB</name>
    <name evidence="11" type="ORF">YC6258_02912</name>
</gene>
<dbReference type="HOGENOM" id="CLU_031040_8_5_6"/>
<evidence type="ECO:0000256" key="8">
    <source>
        <dbReference type="ARBA" id="ARBA00075819"/>
    </source>
</evidence>
<dbReference type="SUPFAM" id="SSF51316">
    <property type="entry name" value="Mss4-like"/>
    <property type="match status" value="1"/>
</dbReference>
<evidence type="ECO:0000256" key="3">
    <source>
        <dbReference type="ARBA" id="ARBA00021130"/>
    </source>
</evidence>
<keyword evidence="4 9" id="KW-0479">Metal-binding</keyword>
<dbReference type="GO" id="GO:0006979">
    <property type="term" value="P:response to oxidative stress"/>
    <property type="evidence" value="ECO:0007669"/>
    <property type="project" value="InterPro"/>
</dbReference>
<dbReference type="Proteomes" id="UP000032266">
    <property type="component" value="Chromosome"/>
</dbReference>
<dbReference type="PANTHER" id="PTHR10173">
    <property type="entry name" value="METHIONINE SULFOXIDE REDUCTASE"/>
    <property type="match status" value="1"/>
</dbReference>
<proteinExistence type="inferred from homology"/>
<comment type="catalytic activity">
    <reaction evidence="7 9">
        <text>L-methionyl-[protein] + [thioredoxin]-disulfide + H2O = L-methionyl-(R)-S-oxide-[protein] + [thioredoxin]-dithiol</text>
        <dbReference type="Rhea" id="RHEA:24164"/>
        <dbReference type="Rhea" id="RHEA-COMP:10698"/>
        <dbReference type="Rhea" id="RHEA-COMP:10700"/>
        <dbReference type="Rhea" id="RHEA-COMP:12313"/>
        <dbReference type="Rhea" id="RHEA-COMP:12314"/>
        <dbReference type="ChEBI" id="CHEBI:15377"/>
        <dbReference type="ChEBI" id="CHEBI:16044"/>
        <dbReference type="ChEBI" id="CHEBI:29950"/>
        <dbReference type="ChEBI" id="CHEBI:45764"/>
        <dbReference type="ChEBI" id="CHEBI:50058"/>
        <dbReference type="EC" id="1.8.4.12"/>
    </reaction>
</comment>
<dbReference type="AlphaFoldDB" id="A0A0C5V661"/>
<accession>A0A0C5V661</accession>
<keyword evidence="12" id="KW-1185">Reference proteome</keyword>
<dbReference type="GO" id="GO:0030091">
    <property type="term" value="P:protein repair"/>
    <property type="evidence" value="ECO:0007669"/>
    <property type="project" value="InterPro"/>
</dbReference>
<dbReference type="STRING" id="1445510.YC6258_02912"/>
<reference evidence="11 12" key="1">
    <citation type="submission" date="2014-01" db="EMBL/GenBank/DDBJ databases">
        <title>Full genme sequencing of cellulolytic bacterium Gynuella sunshinyii YC6258T gen. nov., sp. nov.</title>
        <authorList>
            <person name="Khan H."/>
            <person name="Chung E.J."/>
            <person name="Chung Y.R."/>
        </authorList>
    </citation>
    <scope>NUCLEOTIDE SEQUENCE [LARGE SCALE GENOMIC DNA]</scope>
    <source>
        <strain evidence="11 12">YC6258</strain>
    </source>
</reference>
<dbReference type="Pfam" id="PF01641">
    <property type="entry name" value="SelR"/>
    <property type="match status" value="1"/>
</dbReference>
<dbReference type="FunFam" id="2.170.150.20:FF:000001">
    <property type="entry name" value="Peptide methionine sulfoxide reductase MsrB"/>
    <property type="match status" value="1"/>
</dbReference>
<comment type="similarity">
    <text evidence="1 9">Belongs to the MsrB Met sulfoxide reductase family.</text>
</comment>
<evidence type="ECO:0000313" key="11">
    <source>
        <dbReference type="EMBL" id="AJQ94950.1"/>
    </source>
</evidence>
<feature type="binding site" evidence="9">
    <location>
        <position position="56"/>
    </location>
    <ligand>
        <name>Zn(2+)</name>
        <dbReference type="ChEBI" id="CHEBI:29105"/>
    </ligand>
</feature>
<feature type="binding site" evidence="9">
    <location>
        <position position="105"/>
    </location>
    <ligand>
        <name>Zn(2+)</name>
        <dbReference type="ChEBI" id="CHEBI:29105"/>
    </ligand>
</feature>
<dbReference type="PATRIC" id="fig|1445510.3.peg.2882"/>
<feature type="active site" description="Nucleophile" evidence="9">
    <location>
        <position position="125"/>
    </location>
</feature>
<evidence type="ECO:0000256" key="5">
    <source>
        <dbReference type="ARBA" id="ARBA00022833"/>
    </source>
</evidence>
<comment type="cofactor">
    <cofactor evidence="9">
        <name>Zn(2+)</name>
        <dbReference type="ChEBI" id="CHEBI:29105"/>
    </cofactor>
    <text evidence="9">Binds 1 zinc ion per subunit. The zinc ion is important for the structural integrity of the protein.</text>
</comment>
<dbReference type="InterPro" id="IPR028427">
    <property type="entry name" value="Met_Sox_Rdtase_MsrB"/>
</dbReference>
<feature type="domain" description="MsrB" evidence="10">
    <location>
        <begin position="14"/>
        <end position="136"/>
    </location>
</feature>
<keyword evidence="5 9" id="KW-0862">Zinc</keyword>
<dbReference type="GO" id="GO:0008270">
    <property type="term" value="F:zinc ion binding"/>
    <property type="evidence" value="ECO:0007669"/>
    <property type="project" value="UniProtKB-UniRule"/>
</dbReference>
<dbReference type="PROSITE" id="PS51790">
    <property type="entry name" value="MSRB"/>
    <property type="match status" value="1"/>
</dbReference>
<dbReference type="Gene3D" id="2.170.150.20">
    <property type="entry name" value="Peptide methionine sulfoxide reductase"/>
    <property type="match status" value="1"/>
</dbReference>
<name>A0A0C5V661_9GAMM</name>
<dbReference type="HAMAP" id="MF_01400">
    <property type="entry name" value="MsrB"/>
    <property type="match status" value="1"/>
</dbReference>
<dbReference type="GO" id="GO:0005737">
    <property type="term" value="C:cytoplasm"/>
    <property type="evidence" value="ECO:0007669"/>
    <property type="project" value="TreeGrafter"/>
</dbReference>
<feature type="binding site" evidence="9">
    <location>
        <position position="102"/>
    </location>
    <ligand>
        <name>Zn(2+)</name>
        <dbReference type="ChEBI" id="CHEBI:29105"/>
    </ligand>
</feature>
<feature type="binding site" evidence="9">
    <location>
        <position position="53"/>
    </location>
    <ligand>
        <name>Zn(2+)</name>
        <dbReference type="ChEBI" id="CHEBI:29105"/>
    </ligand>
</feature>
<evidence type="ECO:0000256" key="7">
    <source>
        <dbReference type="ARBA" id="ARBA00048488"/>
    </source>
</evidence>
<dbReference type="GO" id="GO:0033743">
    <property type="term" value="F:peptide-methionine (R)-S-oxide reductase activity"/>
    <property type="evidence" value="ECO:0007669"/>
    <property type="project" value="UniProtKB-UniRule"/>
</dbReference>
<evidence type="ECO:0000259" key="10">
    <source>
        <dbReference type="PROSITE" id="PS51790"/>
    </source>
</evidence>
<protein>
    <recommendedName>
        <fullName evidence="3 9">Peptide methionine sulfoxide reductase MsrB</fullName>
        <ecNumber evidence="2 9">1.8.4.12</ecNumber>
    </recommendedName>
    <alternativeName>
        <fullName evidence="8 9">Peptide-methionine (R)-S-oxide reductase</fullName>
    </alternativeName>
</protein>
<dbReference type="KEGG" id="gsn:YC6258_02912"/>
<sequence length="137" mass="15795">MDKGEIMSKIVKSDQEWQQQLSPESYRVTRQQGTERPFTGEYWDMSQNGTYHCICCDQELFNSSTKFDAGCGWPSFNDVMNEERVIKREDFSHGMHRIEVVCSHCDAHLGHVFPDGPEPTGLRYCINSVSLIFKPKP</sequence>
<evidence type="ECO:0000256" key="9">
    <source>
        <dbReference type="HAMAP-Rule" id="MF_01400"/>
    </source>
</evidence>
<organism evidence="11 12">
    <name type="scientific">Gynuella sunshinyii YC6258</name>
    <dbReference type="NCBI Taxonomy" id="1445510"/>
    <lineage>
        <taxon>Bacteria</taxon>
        <taxon>Pseudomonadati</taxon>
        <taxon>Pseudomonadota</taxon>
        <taxon>Gammaproteobacteria</taxon>
        <taxon>Oceanospirillales</taxon>
        <taxon>Saccharospirillaceae</taxon>
        <taxon>Gynuella</taxon>
    </lineage>
</organism>
<dbReference type="EMBL" id="CP007142">
    <property type="protein sequence ID" value="AJQ94950.1"/>
    <property type="molecule type" value="Genomic_DNA"/>
</dbReference>
<evidence type="ECO:0000313" key="12">
    <source>
        <dbReference type="Proteomes" id="UP000032266"/>
    </source>
</evidence>
<keyword evidence="6 9" id="KW-0560">Oxidoreductase</keyword>
<evidence type="ECO:0000256" key="1">
    <source>
        <dbReference type="ARBA" id="ARBA00007174"/>
    </source>
</evidence>
<evidence type="ECO:0000256" key="4">
    <source>
        <dbReference type="ARBA" id="ARBA00022723"/>
    </source>
</evidence>